<organism evidence="3 4">
    <name type="scientific">Rhizodiscina lignyota</name>
    <dbReference type="NCBI Taxonomy" id="1504668"/>
    <lineage>
        <taxon>Eukaryota</taxon>
        <taxon>Fungi</taxon>
        <taxon>Dikarya</taxon>
        <taxon>Ascomycota</taxon>
        <taxon>Pezizomycotina</taxon>
        <taxon>Dothideomycetes</taxon>
        <taxon>Pleosporomycetidae</taxon>
        <taxon>Aulographales</taxon>
        <taxon>Rhizodiscinaceae</taxon>
        <taxon>Rhizodiscina</taxon>
    </lineage>
</organism>
<proteinExistence type="predicted"/>
<feature type="compositionally biased region" description="Basic and acidic residues" evidence="1">
    <location>
        <begin position="235"/>
        <end position="258"/>
    </location>
</feature>
<feature type="compositionally biased region" description="Low complexity" evidence="1">
    <location>
        <begin position="399"/>
        <end position="414"/>
    </location>
</feature>
<feature type="transmembrane region" description="Helical" evidence="2">
    <location>
        <begin position="6"/>
        <end position="29"/>
    </location>
</feature>
<feature type="transmembrane region" description="Helical" evidence="2">
    <location>
        <begin position="79"/>
        <end position="98"/>
    </location>
</feature>
<reference evidence="3" key="1">
    <citation type="journal article" date="2020" name="Stud. Mycol.">
        <title>101 Dothideomycetes genomes: a test case for predicting lifestyles and emergence of pathogens.</title>
        <authorList>
            <person name="Haridas S."/>
            <person name="Albert R."/>
            <person name="Binder M."/>
            <person name="Bloem J."/>
            <person name="Labutti K."/>
            <person name="Salamov A."/>
            <person name="Andreopoulos B."/>
            <person name="Baker S."/>
            <person name="Barry K."/>
            <person name="Bills G."/>
            <person name="Bluhm B."/>
            <person name="Cannon C."/>
            <person name="Castanera R."/>
            <person name="Culley D."/>
            <person name="Daum C."/>
            <person name="Ezra D."/>
            <person name="Gonzalez J."/>
            <person name="Henrissat B."/>
            <person name="Kuo A."/>
            <person name="Liang C."/>
            <person name="Lipzen A."/>
            <person name="Lutzoni F."/>
            <person name="Magnuson J."/>
            <person name="Mondo S."/>
            <person name="Nolan M."/>
            <person name="Ohm R."/>
            <person name="Pangilinan J."/>
            <person name="Park H.-J."/>
            <person name="Ramirez L."/>
            <person name="Alfaro M."/>
            <person name="Sun H."/>
            <person name="Tritt A."/>
            <person name="Yoshinaga Y."/>
            <person name="Zwiers L.-H."/>
            <person name="Turgeon B."/>
            <person name="Goodwin S."/>
            <person name="Spatafora J."/>
            <person name="Crous P."/>
            <person name="Grigoriev I."/>
        </authorList>
    </citation>
    <scope>NUCLEOTIDE SEQUENCE</scope>
    <source>
        <strain evidence="3">CBS 133067</strain>
    </source>
</reference>
<feature type="region of interest" description="Disordered" evidence="1">
    <location>
        <begin position="397"/>
        <end position="416"/>
    </location>
</feature>
<feature type="compositionally biased region" description="Polar residues" evidence="1">
    <location>
        <begin position="1443"/>
        <end position="1476"/>
    </location>
</feature>
<protein>
    <submittedName>
        <fullName evidence="3">Uncharacterized protein</fullName>
    </submittedName>
</protein>
<evidence type="ECO:0000313" key="3">
    <source>
        <dbReference type="EMBL" id="KAF2096567.1"/>
    </source>
</evidence>
<feature type="compositionally biased region" description="Basic residues" evidence="1">
    <location>
        <begin position="525"/>
        <end position="542"/>
    </location>
</feature>
<feature type="compositionally biased region" description="Polar residues" evidence="1">
    <location>
        <begin position="1414"/>
        <end position="1426"/>
    </location>
</feature>
<keyword evidence="4" id="KW-1185">Reference proteome</keyword>
<accession>A0A9P4M6Q4</accession>
<gene>
    <name evidence="3" type="ORF">NA57DRAFT_78172</name>
</gene>
<feature type="compositionally biased region" description="Polar residues" evidence="1">
    <location>
        <begin position="1489"/>
        <end position="1543"/>
    </location>
</feature>
<keyword evidence="2" id="KW-1133">Transmembrane helix</keyword>
<feature type="region of interest" description="Disordered" evidence="1">
    <location>
        <begin position="1414"/>
        <end position="1555"/>
    </location>
</feature>
<keyword evidence="2" id="KW-0812">Transmembrane</keyword>
<dbReference type="Proteomes" id="UP000799772">
    <property type="component" value="Unassembled WGS sequence"/>
</dbReference>
<feature type="compositionally biased region" description="Low complexity" evidence="1">
    <location>
        <begin position="259"/>
        <end position="290"/>
    </location>
</feature>
<comment type="caution">
    <text evidence="3">The sequence shown here is derived from an EMBL/GenBank/DDBJ whole genome shotgun (WGS) entry which is preliminary data.</text>
</comment>
<evidence type="ECO:0000313" key="4">
    <source>
        <dbReference type="Proteomes" id="UP000799772"/>
    </source>
</evidence>
<sequence>MEDLVVIALACLPIPVIIILFAIFAPYVAKMMFFIANHAQDVEDIGHKSNKLIERLYNYAIGRPNDIQASLPRNGYQHIALIFSSVVLALVFVFRQSWCLATKLHQSLSTPYTNVHKTSEEVAPIPCANNSIRIRNGSELLVNIITTKGTIIIIPLVPVFLYEPIAPHVYHEVQVVLMAAIELRCRPSKPLAPSKAVILQEEDIISEHFEHDDHPLPGTHKNDDGVHHIVDMKAVSDAESRTPTLDETRSTSSDEVRSRSSSASSSTSTDESKSSRYSTPTTPTSPKSVPLENVDPAVEVEGDDGWTWAKDESENKFLCEILQEMVSQGCFSHPHAVRQSPDVALPKDDTPLDVDIEIDDELPTSFSDDDDYTSPLPAHASDSHHWTYVLPLEVKSTENTTSATSDATPSSNADFDVPSAVTIPFPLRVPTSSPQETSPNTLSPLPLEEGIPVVENNFISDDNINKSVLLADFASDHSSAEPTEAAPFPQPVDVEVSLEEVIEAYRKERYNAIYSELRKKKLAEKKAKKLGSKKKQHKKKHAREVDVELEQGEIRTISREAEDAAEKLVREKFTGELGGSDVDEQVDEQVNEQINEQAIEQTDEQADMLTDEQCEGTLSDFTPPAALMEEDEIVSEFDDDIYDEDLDESAFQEFDEISDIPTRAGIIDDAIAQNYFSTPTVTDAVYDTVADNEGGAGVNENVGTSSDTPCDVAAEVSFDDTTSIGSHKDEASGSPCNALVIYQDIDEMIKIALAKSQVPMSIMDDSDDEPDFMYDYTDIKDCPLGKGCPHEDDYPHINGCPHEDKCPHGDDCPHVDDYPHKICFKAAQRYNPNHVKLLLEEALSGKSVLGMHYVWRIVRYLSLDPTMNEQGKAREANFTNLVDLEDEDNLDQEDLSEEDLIAAENTEKEYQEIFEALRKSMVTDVTDANKPGFDEVTAMRYFDGLVLLHKLNGRHDKARKLQAVLDRLKSPGFRSKAWFAAKTIFYRLTKQDNLYFAFLDFLKRVRLAEDYRLEYDTPYNLDWVVITGEGDGRDYGTFFQAWYSSLHVDACVAEAGENEDKGVTQTDNMGWGALNISKDDNITLKRTIGKNTLILQGLKHDHTLMQEVMKQKEDVKSEAFQAFGSWLTNRFRKISHATSHRFAKHCSAAKVREEVRKTLPGYGTFKCPPTDNYFEWEDYIMAKFSELSEQEQGNMNDLSDALWDESNIFEEWQIKEALQYENQIAMDFFTIVRAHPKDFDMHLQVLEDNHDLRRKYYKQQKKILSDFEESLRKAYDQAMNFALRRDRGRWPPAQPYRVEFDKLKNLQKKQNEQLATLRKIQNTEYFSHLKSISAEEERRRSLRCPETRINLWRSQYTDKFLAEDSKKFNKFVLQQFDYLNTWIEKAIQQCPPTNPPPASRGFNFASPGQNSTLFNFSGSATQSSSPAPFAGLGTTPQPFAFTGSANNEMLRQAPNAPSQNGAFNFGSTPQSASTSADWRPKATPKSRATPATSQSGTPSDSNNPFAGPSTTSFNFSNTEQTFPFASTNNNNDQGSRSGPTPSGKSRFADMWAEKS</sequence>
<feature type="region of interest" description="Disordered" evidence="1">
    <location>
        <begin position="525"/>
        <end position="546"/>
    </location>
</feature>
<feature type="region of interest" description="Disordered" evidence="1">
    <location>
        <begin position="235"/>
        <end position="294"/>
    </location>
</feature>
<dbReference type="EMBL" id="ML978129">
    <property type="protein sequence ID" value="KAF2096567.1"/>
    <property type="molecule type" value="Genomic_DNA"/>
</dbReference>
<evidence type="ECO:0000256" key="1">
    <source>
        <dbReference type="SAM" id="MobiDB-lite"/>
    </source>
</evidence>
<keyword evidence="2" id="KW-0472">Membrane</keyword>
<name>A0A9P4M6Q4_9PEZI</name>
<evidence type="ECO:0000256" key="2">
    <source>
        <dbReference type="SAM" id="Phobius"/>
    </source>
</evidence>